<gene>
    <name evidence="2" type="ORF">HUG20_01480</name>
</gene>
<proteinExistence type="predicted"/>
<feature type="transmembrane region" description="Helical" evidence="1">
    <location>
        <begin position="7"/>
        <end position="31"/>
    </location>
</feature>
<sequence>MAKLGLILDALGMAIIGLLTGFFVGGLVLGLGMPGGIAGGIMAAAFLVLFTLTFHFLEWEVANRKVKYASIGILPGVLIGGTQLMGFGILGAITFGTVNAIIFAAVLDPIIQNYVKKERYVLYPGHYLVVFFLGTISAFIMIQVVGITSRMVDFEAVVSALPLLMTSVIVFGTVLAICFVGLAVKKRQLESWRMAFKARRLLLIMSVGLGIAITGVITFVHHGIVLSETLVAGAAFVWIFGGSKFKSPGNGFGLFPRRRSGRIGFRHQCSSYAIVAGKRFNVGRADFWFVHGHVIFCKFD</sequence>
<dbReference type="RefSeq" id="WP_200087209.1">
    <property type="nucleotide sequence ID" value="NZ_CP054706.1"/>
</dbReference>
<keyword evidence="3" id="KW-1185">Reference proteome</keyword>
<evidence type="ECO:0000256" key="1">
    <source>
        <dbReference type="SAM" id="Phobius"/>
    </source>
</evidence>
<protein>
    <submittedName>
        <fullName evidence="2">Uncharacterized protein</fullName>
    </submittedName>
</protein>
<accession>A0A7T6Z8C1</accession>
<feature type="transmembrane region" description="Helical" evidence="1">
    <location>
        <begin position="96"/>
        <end position="115"/>
    </location>
</feature>
<reference evidence="2 3" key="1">
    <citation type="submission" date="2020-06" db="EMBL/GenBank/DDBJ databases">
        <title>Genomic analysis of Salicibibacter sp. NKC21-4.</title>
        <authorList>
            <person name="Oh Y.J."/>
        </authorList>
    </citation>
    <scope>NUCLEOTIDE SEQUENCE [LARGE SCALE GENOMIC DNA]</scope>
    <source>
        <strain evidence="2 3">NKC21-4</strain>
    </source>
</reference>
<dbReference type="EMBL" id="CP054706">
    <property type="protein sequence ID" value="QQK78700.1"/>
    <property type="molecule type" value="Genomic_DNA"/>
</dbReference>
<keyword evidence="1" id="KW-0812">Transmembrane</keyword>
<feature type="transmembrane region" description="Helical" evidence="1">
    <location>
        <begin position="160"/>
        <end position="180"/>
    </location>
</feature>
<dbReference type="AlphaFoldDB" id="A0A7T6Z8C1"/>
<feature type="transmembrane region" description="Helical" evidence="1">
    <location>
        <begin position="127"/>
        <end position="148"/>
    </location>
</feature>
<evidence type="ECO:0000313" key="2">
    <source>
        <dbReference type="EMBL" id="QQK78700.1"/>
    </source>
</evidence>
<organism evidence="2 3">
    <name type="scientific">Salicibibacter cibi</name>
    <dbReference type="NCBI Taxonomy" id="2743001"/>
    <lineage>
        <taxon>Bacteria</taxon>
        <taxon>Bacillati</taxon>
        <taxon>Bacillota</taxon>
        <taxon>Bacilli</taxon>
        <taxon>Bacillales</taxon>
        <taxon>Bacillaceae</taxon>
        <taxon>Salicibibacter</taxon>
    </lineage>
</organism>
<keyword evidence="1" id="KW-1133">Transmembrane helix</keyword>
<dbReference type="KEGG" id="scib:HUG20_01480"/>
<name>A0A7T6Z8C1_9BACI</name>
<evidence type="ECO:0000313" key="3">
    <source>
        <dbReference type="Proteomes" id="UP000595349"/>
    </source>
</evidence>
<feature type="transmembrane region" description="Helical" evidence="1">
    <location>
        <begin position="37"/>
        <end position="57"/>
    </location>
</feature>
<feature type="transmembrane region" description="Helical" evidence="1">
    <location>
        <begin position="201"/>
        <end position="218"/>
    </location>
</feature>
<feature type="transmembrane region" description="Helical" evidence="1">
    <location>
        <begin position="224"/>
        <end position="241"/>
    </location>
</feature>
<dbReference type="Proteomes" id="UP000595349">
    <property type="component" value="Chromosome"/>
</dbReference>
<keyword evidence="1" id="KW-0472">Membrane</keyword>